<name>A0ABU0ZWK8_9ACTN</name>
<dbReference type="Pfam" id="PF00392">
    <property type="entry name" value="GntR"/>
    <property type="match status" value="1"/>
</dbReference>
<evidence type="ECO:0000256" key="1">
    <source>
        <dbReference type="ARBA" id="ARBA00023015"/>
    </source>
</evidence>
<dbReference type="PANTHER" id="PTHR43537:SF5">
    <property type="entry name" value="UXU OPERON TRANSCRIPTIONAL REGULATOR"/>
    <property type="match status" value="1"/>
</dbReference>
<keyword evidence="2" id="KW-0238">DNA-binding</keyword>
<dbReference type="InterPro" id="IPR036390">
    <property type="entry name" value="WH_DNA-bd_sf"/>
</dbReference>
<dbReference type="RefSeq" id="WP_308718581.1">
    <property type="nucleotide sequence ID" value="NZ_JAVHUY010000080.1"/>
</dbReference>
<evidence type="ECO:0000256" key="2">
    <source>
        <dbReference type="ARBA" id="ARBA00023125"/>
    </source>
</evidence>
<dbReference type="Gene3D" id="1.20.120.530">
    <property type="entry name" value="GntR ligand-binding domain-like"/>
    <property type="match status" value="1"/>
</dbReference>
<dbReference type="InterPro" id="IPR000524">
    <property type="entry name" value="Tscrpt_reg_HTH_GntR"/>
</dbReference>
<sequence>MYTSSGLKRVRKAYEQIADQLRDSILKAELRAGERLPREVDLAETFGVSRATVREALRVLSSENLIRTSKGATGGSFVMRPTIDYVSEFMTTQINLLTAAEEVSIAETVELRELIEVEATRLGAMRRTDEQLERLAKTVPAPDAGLSHAEISDLNRAFHLTLLELAHNRLMVISAQPVYAVLEARSERSLLNARDHQDILREHAEILACIHAQDAPGAAEAMRKHLIHLRPLSERTWRKAAPRKQPPKARPPV</sequence>
<keyword evidence="6" id="KW-1185">Reference proteome</keyword>
<dbReference type="SUPFAM" id="SSF46785">
    <property type="entry name" value="Winged helix' DNA-binding domain"/>
    <property type="match status" value="1"/>
</dbReference>
<dbReference type="Pfam" id="PF07729">
    <property type="entry name" value="FCD"/>
    <property type="match status" value="1"/>
</dbReference>
<dbReference type="CDD" id="cd07377">
    <property type="entry name" value="WHTH_GntR"/>
    <property type="match status" value="1"/>
</dbReference>
<accession>A0ABU0ZWK8</accession>
<dbReference type="PRINTS" id="PR00035">
    <property type="entry name" value="HTHGNTR"/>
</dbReference>
<evidence type="ECO:0000259" key="4">
    <source>
        <dbReference type="PROSITE" id="PS50949"/>
    </source>
</evidence>
<dbReference type="SMART" id="SM00895">
    <property type="entry name" value="FCD"/>
    <property type="match status" value="1"/>
</dbReference>
<comment type="caution">
    <text evidence="5">The sequence shown here is derived from an EMBL/GenBank/DDBJ whole genome shotgun (WGS) entry which is preliminary data.</text>
</comment>
<dbReference type="EMBL" id="JAVHUY010000080">
    <property type="protein sequence ID" value="MDQ7911367.1"/>
    <property type="molecule type" value="Genomic_DNA"/>
</dbReference>
<dbReference type="InterPro" id="IPR008920">
    <property type="entry name" value="TF_FadR/GntR_C"/>
</dbReference>
<evidence type="ECO:0000313" key="6">
    <source>
        <dbReference type="Proteomes" id="UP001230908"/>
    </source>
</evidence>
<keyword evidence="3" id="KW-0804">Transcription</keyword>
<dbReference type="PANTHER" id="PTHR43537">
    <property type="entry name" value="TRANSCRIPTIONAL REGULATOR, GNTR FAMILY"/>
    <property type="match status" value="1"/>
</dbReference>
<dbReference type="SUPFAM" id="SSF48008">
    <property type="entry name" value="GntR ligand-binding domain-like"/>
    <property type="match status" value="1"/>
</dbReference>
<dbReference type="InterPro" id="IPR011711">
    <property type="entry name" value="GntR_C"/>
</dbReference>
<dbReference type="Proteomes" id="UP001230908">
    <property type="component" value="Unassembled WGS sequence"/>
</dbReference>
<reference evidence="5 6" key="1">
    <citation type="submission" date="2023-08" db="EMBL/GenBank/DDBJ databases">
        <title>Phytohabitans sansha sp. nov., isolated from marine sediment.</title>
        <authorList>
            <person name="Zhao Y."/>
            <person name="Yi K."/>
        </authorList>
    </citation>
    <scope>NUCLEOTIDE SEQUENCE [LARGE SCALE GENOMIC DNA]</scope>
    <source>
        <strain evidence="5 6">ZYX-F-186</strain>
    </source>
</reference>
<organism evidence="5 6">
    <name type="scientific">Phytohabitans maris</name>
    <dbReference type="NCBI Taxonomy" id="3071409"/>
    <lineage>
        <taxon>Bacteria</taxon>
        <taxon>Bacillati</taxon>
        <taxon>Actinomycetota</taxon>
        <taxon>Actinomycetes</taxon>
        <taxon>Micromonosporales</taxon>
        <taxon>Micromonosporaceae</taxon>
    </lineage>
</organism>
<proteinExistence type="predicted"/>
<dbReference type="InterPro" id="IPR036388">
    <property type="entry name" value="WH-like_DNA-bd_sf"/>
</dbReference>
<feature type="domain" description="HTH gntR-type" evidence="4">
    <location>
        <begin position="11"/>
        <end position="81"/>
    </location>
</feature>
<dbReference type="PROSITE" id="PS50949">
    <property type="entry name" value="HTH_GNTR"/>
    <property type="match status" value="1"/>
</dbReference>
<keyword evidence="1" id="KW-0805">Transcription regulation</keyword>
<protein>
    <submittedName>
        <fullName evidence="5">FadR/GntR family transcriptional regulator</fullName>
    </submittedName>
</protein>
<dbReference type="SMART" id="SM00345">
    <property type="entry name" value="HTH_GNTR"/>
    <property type="match status" value="1"/>
</dbReference>
<evidence type="ECO:0000313" key="5">
    <source>
        <dbReference type="EMBL" id="MDQ7911367.1"/>
    </source>
</evidence>
<gene>
    <name evidence="5" type="ORF">RB614_43450</name>
</gene>
<dbReference type="Gene3D" id="1.10.10.10">
    <property type="entry name" value="Winged helix-like DNA-binding domain superfamily/Winged helix DNA-binding domain"/>
    <property type="match status" value="1"/>
</dbReference>
<evidence type="ECO:0000256" key="3">
    <source>
        <dbReference type="ARBA" id="ARBA00023163"/>
    </source>
</evidence>